<accession>A0A5J4U2L0</accession>
<dbReference type="EMBL" id="SNRW01022382">
    <property type="protein sequence ID" value="KAA6363865.1"/>
    <property type="molecule type" value="Genomic_DNA"/>
</dbReference>
<protein>
    <submittedName>
        <fullName evidence="2">Uncharacterized protein</fullName>
    </submittedName>
</protein>
<dbReference type="AlphaFoldDB" id="A0A5J4U2L0"/>
<evidence type="ECO:0000313" key="2">
    <source>
        <dbReference type="EMBL" id="KAA6363865.1"/>
    </source>
</evidence>
<comment type="caution">
    <text evidence="2">The sequence shown here is derived from an EMBL/GenBank/DDBJ whole genome shotgun (WGS) entry which is preliminary data.</text>
</comment>
<keyword evidence="1" id="KW-1133">Transmembrane helix</keyword>
<dbReference type="Proteomes" id="UP000324800">
    <property type="component" value="Unassembled WGS sequence"/>
</dbReference>
<feature type="transmembrane region" description="Helical" evidence="1">
    <location>
        <begin position="126"/>
        <end position="148"/>
    </location>
</feature>
<proteinExistence type="predicted"/>
<reference evidence="2 3" key="1">
    <citation type="submission" date="2019-03" db="EMBL/GenBank/DDBJ databases">
        <title>Single cell metagenomics reveals metabolic interactions within the superorganism composed of flagellate Streblomastix strix and complex community of Bacteroidetes bacteria on its surface.</title>
        <authorList>
            <person name="Treitli S.C."/>
            <person name="Kolisko M."/>
            <person name="Husnik F."/>
            <person name="Keeling P."/>
            <person name="Hampl V."/>
        </authorList>
    </citation>
    <scope>NUCLEOTIDE SEQUENCE [LARGE SCALE GENOMIC DNA]</scope>
    <source>
        <strain evidence="2">ST1C</strain>
    </source>
</reference>
<evidence type="ECO:0000313" key="3">
    <source>
        <dbReference type="Proteomes" id="UP000324800"/>
    </source>
</evidence>
<feature type="non-terminal residue" evidence="2">
    <location>
        <position position="183"/>
    </location>
</feature>
<name>A0A5J4U2L0_9EUKA</name>
<keyword evidence="1" id="KW-0812">Transmembrane</keyword>
<gene>
    <name evidence="2" type="ORF">EZS28_040607</name>
</gene>
<keyword evidence="1" id="KW-0472">Membrane</keyword>
<organism evidence="2 3">
    <name type="scientific">Streblomastix strix</name>
    <dbReference type="NCBI Taxonomy" id="222440"/>
    <lineage>
        <taxon>Eukaryota</taxon>
        <taxon>Metamonada</taxon>
        <taxon>Preaxostyla</taxon>
        <taxon>Oxymonadida</taxon>
        <taxon>Streblomastigidae</taxon>
        <taxon>Streblomastix</taxon>
    </lineage>
</organism>
<feature type="transmembrane region" description="Helical" evidence="1">
    <location>
        <begin position="88"/>
        <end position="114"/>
    </location>
</feature>
<evidence type="ECO:0000256" key="1">
    <source>
        <dbReference type="SAM" id="Phobius"/>
    </source>
</evidence>
<sequence>MKQEKDDLYLDRDDDDDVELSAKDLGQFEVLKPEYLVHYTTSKNLTNQQIQTLLEQHTIQELHRPDAYSFVHQDIQMDLNGGFLAGNYISFGAFGALFILLVCNYILGGFSMYLQRLKMSNKGLIALNRIILNLMLGILLMILINIGICNFESFCKDGESKMSYLVCGTGQCLKGKALQIGGA</sequence>